<protein>
    <recommendedName>
        <fullName evidence="4">Peptide deformylase</fullName>
    </recommendedName>
</protein>
<dbReference type="EMBL" id="LCIV01000020">
    <property type="protein sequence ID" value="KKT62207.1"/>
    <property type="molecule type" value="Genomic_DNA"/>
</dbReference>
<dbReference type="SUPFAM" id="SSF56420">
    <property type="entry name" value="Peptide deformylase"/>
    <property type="match status" value="1"/>
</dbReference>
<sequence>MQRMKILQKNHKTLRAKAIDLPLEDIGSKKIQTLLNNMKKVLDDCPDGAALAAPQIGVSLRIFVVSQKIFMDDEGLIPDSSKDLVFINPELKKISKRHKKLEEGCLSVRGYFGEIERAEKATVEAYNEFGQKFS</sequence>
<dbReference type="Proteomes" id="UP000034652">
    <property type="component" value="Unassembled WGS sequence"/>
</dbReference>
<evidence type="ECO:0000313" key="3">
    <source>
        <dbReference type="Proteomes" id="UP000034652"/>
    </source>
</evidence>
<dbReference type="InterPro" id="IPR023635">
    <property type="entry name" value="Peptide_deformylase"/>
</dbReference>
<dbReference type="PANTHER" id="PTHR10458:SF22">
    <property type="entry name" value="PEPTIDE DEFORMYLASE"/>
    <property type="match status" value="1"/>
</dbReference>
<comment type="caution">
    <text evidence="2">The sequence shown here is derived from an EMBL/GenBank/DDBJ whole genome shotgun (WGS) entry which is preliminary data.</text>
</comment>
<feature type="non-terminal residue" evidence="2">
    <location>
        <position position="134"/>
    </location>
</feature>
<reference evidence="2 3" key="1">
    <citation type="journal article" date="2015" name="Nature">
        <title>rRNA introns, odd ribosomes, and small enigmatic genomes across a large radiation of phyla.</title>
        <authorList>
            <person name="Brown C.T."/>
            <person name="Hug L.A."/>
            <person name="Thomas B.C."/>
            <person name="Sharon I."/>
            <person name="Castelle C.J."/>
            <person name="Singh A."/>
            <person name="Wilkins M.J."/>
            <person name="Williams K.H."/>
            <person name="Banfield J.F."/>
        </authorList>
    </citation>
    <scope>NUCLEOTIDE SEQUENCE [LARGE SCALE GENOMIC DNA]</scope>
</reference>
<dbReference type="InterPro" id="IPR036821">
    <property type="entry name" value="Peptide_deformylase_sf"/>
</dbReference>
<dbReference type="PANTHER" id="PTHR10458">
    <property type="entry name" value="PEPTIDE DEFORMYLASE"/>
    <property type="match status" value="1"/>
</dbReference>
<proteinExistence type="inferred from homology"/>
<dbReference type="Gene3D" id="3.90.45.10">
    <property type="entry name" value="Peptide deformylase"/>
    <property type="match status" value="1"/>
</dbReference>
<organism evidence="2 3">
    <name type="scientific">Candidatus Giovannonibacteria bacterium GW2011_GWA1_44_29</name>
    <dbReference type="NCBI Taxonomy" id="1618646"/>
    <lineage>
        <taxon>Bacteria</taxon>
        <taxon>Candidatus Giovannoniibacteriota</taxon>
    </lineage>
</organism>
<evidence type="ECO:0000313" key="2">
    <source>
        <dbReference type="EMBL" id="KKT62207.1"/>
    </source>
</evidence>
<evidence type="ECO:0000256" key="1">
    <source>
        <dbReference type="ARBA" id="ARBA00010759"/>
    </source>
</evidence>
<dbReference type="GO" id="GO:0042586">
    <property type="term" value="F:peptide deformylase activity"/>
    <property type="evidence" value="ECO:0007669"/>
    <property type="project" value="InterPro"/>
</dbReference>
<dbReference type="PRINTS" id="PR01576">
    <property type="entry name" value="PDEFORMYLASE"/>
</dbReference>
<dbReference type="Pfam" id="PF01327">
    <property type="entry name" value="Pep_deformylase"/>
    <property type="match status" value="1"/>
</dbReference>
<dbReference type="CDD" id="cd00487">
    <property type="entry name" value="Pep_deformylase"/>
    <property type="match status" value="1"/>
</dbReference>
<dbReference type="AlphaFoldDB" id="A0A0G1L0V5"/>
<name>A0A0G1L0V5_9BACT</name>
<evidence type="ECO:0008006" key="4">
    <source>
        <dbReference type="Google" id="ProtNLM"/>
    </source>
</evidence>
<accession>A0A0G1L0V5</accession>
<gene>
    <name evidence="2" type="ORF">UW57_C0020G0001</name>
</gene>
<dbReference type="PIRSF" id="PIRSF004749">
    <property type="entry name" value="Pep_def"/>
    <property type="match status" value="1"/>
</dbReference>
<dbReference type="STRING" id="1618646.UW57_C0020G0001"/>
<comment type="similarity">
    <text evidence="1">Belongs to the polypeptide deformylase family.</text>
</comment>